<evidence type="ECO:0000256" key="4">
    <source>
        <dbReference type="ARBA" id="ARBA00022982"/>
    </source>
</evidence>
<dbReference type="PIRSF" id="PIRSF000027">
    <property type="entry name" value="Cytc_c_prime"/>
    <property type="match status" value="1"/>
</dbReference>
<protein>
    <submittedName>
        <fullName evidence="7">C-type cytochrome</fullName>
    </submittedName>
</protein>
<evidence type="ECO:0000256" key="6">
    <source>
        <dbReference type="SAM" id="SignalP"/>
    </source>
</evidence>
<dbReference type="InterPro" id="IPR012127">
    <property type="entry name" value="Cyt_c_prime"/>
</dbReference>
<dbReference type="RefSeq" id="WP_379509466.1">
    <property type="nucleotide sequence ID" value="NZ_JBHRTQ010000007.1"/>
</dbReference>
<evidence type="ECO:0000313" key="7">
    <source>
        <dbReference type="EMBL" id="MFC3174094.1"/>
    </source>
</evidence>
<keyword evidence="8" id="KW-1185">Reference proteome</keyword>
<proteinExistence type="predicted"/>
<dbReference type="InterPro" id="IPR002321">
    <property type="entry name" value="Cyt_c_II"/>
</dbReference>
<keyword evidence="3" id="KW-0479">Metal-binding</keyword>
<dbReference type="SUPFAM" id="SSF47175">
    <property type="entry name" value="Cytochromes"/>
    <property type="match status" value="1"/>
</dbReference>
<keyword evidence="2" id="KW-0349">Heme</keyword>
<dbReference type="InterPro" id="IPR010980">
    <property type="entry name" value="Cyt_c/b562"/>
</dbReference>
<gene>
    <name evidence="7" type="ORF">ACFOD9_07520</name>
</gene>
<comment type="caution">
    <text evidence="7">The sequence shown here is derived from an EMBL/GenBank/DDBJ whole genome shotgun (WGS) entry which is preliminary data.</text>
</comment>
<feature type="chain" id="PRO_5047224274" evidence="6">
    <location>
        <begin position="21"/>
        <end position="150"/>
    </location>
</feature>
<dbReference type="Proteomes" id="UP001595604">
    <property type="component" value="Unassembled WGS sequence"/>
</dbReference>
<evidence type="ECO:0000256" key="1">
    <source>
        <dbReference type="ARBA" id="ARBA00022448"/>
    </source>
</evidence>
<keyword evidence="1" id="KW-0813">Transport</keyword>
<keyword evidence="4" id="KW-0249">Electron transport</keyword>
<accession>A0ABV7IN56</accession>
<feature type="signal peptide" evidence="6">
    <location>
        <begin position="1"/>
        <end position="20"/>
    </location>
</feature>
<keyword evidence="6" id="KW-0732">Signal</keyword>
<dbReference type="PROSITE" id="PS51009">
    <property type="entry name" value="CYTCII"/>
    <property type="match status" value="1"/>
</dbReference>
<reference evidence="8" key="1">
    <citation type="journal article" date="2019" name="Int. J. Syst. Evol. Microbiol.">
        <title>The Global Catalogue of Microorganisms (GCM) 10K type strain sequencing project: providing services to taxonomists for standard genome sequencing and annotation.</title>
        <authorList>
            <consortium name="The Broad Institute Genomics Platform"/>
            <consortium name="The Broad Institute Genome Sequencing Center for Infectious Disease"/>
            <person name="Wu L."/>
            <person name="Ma J."/>
        </authorList>
    </citation>
    <scope>NUCLEOTIDE SEQUENCE [LARGE SCALE GENOMIC DNA]</scope>
    <source>
        <strain evidence="8">KCTC 42984</strain>
    </source>
</reference>
<dbReference type="Pfam" id="PF01322">
    <property type="entry name" value="Cytochrom_C_2"/>
    <property type="match status" value="1"/>
</dbReference>
<dbReference type="EMBL" id="JBHRTQ010000007">
    <property type="protein sequence ID" value="MFC3174094.1"/>
    <property type="molecule type" value="Genomic_DNA"/>
</dbReference>
<evidence type="ECO:0000256" key="5">
    <source>
        <dbReference type="ARBA" id="ARBA00023004"/>
    </source>
</evidence>
<evidence type="ECO:0000313" key="8">
    <source>
        <dbReference type="Proteomes" id="UP001595604"/>
    </source>
</evidence>
<sequence length="150" mass="16069">MRLFRLAVLGPACLAAAASAAITADNATDVRKTRYREMGAAFKTISDQLKTGTLIRVTLKSSARLIATAARDQYAWYPAGSGPQAQPKTKALPAIWSDAAGFRKAQDNFQRQAALMAQVAEQGDLPAISVQARALGETCGGCHRTYRLKD</sequence>
<keyword evidence="5" id="KW-0408">Iron</keyword>
<evidence type="ECO:0000256" key="2">
    <source>
        <dbReference type="ARBA" id="ARBA00022617"/>
    </source>
</evidence>
<evidence type="ECO:0000256" key="3">
    <source>
        <dbReference type="ARBA" id="ARBA00022723"/>
    </source>
</evidence>
<organism evidence="7 8">
    <name type="scientific">Novosphingobium bradum</name>
    <dbReference type="NCBI Taxonomy" id="1737444"/>
    <lineage>
        <taxon>Bacteria</taxon>
        <taxon>Pseudomonadati</taxon>
        <taxon>Pseudomonadota</taxon>
        <taxon>Alphaproteobacteria</taxon>
        <taxon>Sphingomonadales</taxon>
        <taxon>Sphingomonadaceae</taxon>
        <taxon>Novosphingobium</taxon>
    </lineage>
</organism>
<name>A0ABV7IN56_9SPHN</name>
<dbReference type="Gene3D" id="1.20.120.10">
    <property type="entry name" value="Cytochrome c/b562"/>
    <property type="match status" value="1"/>
</dbReference>